<organism evidence="1 2">
    <name type="scientific">Burkholderia orbicola (strain MC0-3)</name>
    <dbReference type="NCBI Taxonomy" id="406425"/>
    <lineage>
        <taxon>Bacteria</taxon>
        <taxon>Pseudomonadati</taxon>
        <taxon>Pseudomonadota</taxon>
        <taxon>Betaproteobacteria</taxon>
        <taxon>Burkholderiales</taxon>
        <taxon>Burkholderiaceae</taxon>
        <taxon>Burkholderia</taxon>
        <taxon>Burkholderia cepacia complex</taxon>
        <taxon>Burkholderia orbicola</taxon>
    </lineage>
</organism>
<dbReference type="EMBL" id="CP000959">
    <property type="protein sequence ID" value="ACA95026.1"/>
    <property type="molecule type" value="Genomic_DNA"/>
</dbReference>
<dbReference type="SUPFAM" id="SSF53822">
    <property type="entry name" value="Periplasmic binding protein-like I"/>
    <property type="match status" value="1"/>
</dbReference>
<gene>
    <name evidence="1" type="ordered locus">Bcenmc03_5905</name>
</gene>
<dbReference type="Pfam" id="PF13433">
    <property type="entry name" value="Peripla_BP_5"/>
    <property type="match status" value="1"/>
</dbReference>
<evidence type="ECO:0000313" key="2">
    <source>
        <dbReference type="Proteomes" id="UP000002169"/>
    </source>
</evidence>
<dbReference type="PANTHER" id="PTHR47628">
    <property type="match status" value="1"/>
</dbReference>
<dbReference type="AlphaFoldDB" id="B1K4T1"/>
<evidence type="ECO:0000313" key="1">
    <source>
        <dbReference type="EMBL" id="ACA95026.1"/>
    </source>
</evidence>
<dbReference type="Gene3D" id="3.40.50.2300">
    <property type="match status" value="2"/>
</dbReference>
<dbReference type="PANTHER" id="PTHR47628:SF1">
    <property type="entry name" value="ALIPHATIC AMIDASE EXPRESSION-REGULATING PROTEIN"/>
    <property type="match status" value="1"/>
</dbReference>
<dbReference type="InterPro" id="IPR028082">
    <property type="entry name" value="Peripla_BP_I"/>
</dbReference>
<dbReference type="KEGG" id="bcm:Bcenmc03_5905"/>
<dbReference type="CDD" id="cd06357">
    <property type="entry name" value="PBP1_AmiC"/>
    <property type="match status" value="1"/>
</dbReference>
<dbReference type="HOGENOM" id="CLU_027128_1_1_4"/>
<dbReference type="InterPro" id="IPR039570">
    <property type="entry name" value="AmiC_PBP1"/>
</dbReference>
<dbReference type="RefSeq" id="WP_012339972.1">
    <property type="nucleotide sequence ID" value="NC_010515.1"/>
</dbReference>
<reference evidence="2" key="1">
    <citation type="submission" date="2008-02" db="EMBL/GenBank/DDBJ databases">
        <title>Complete sequence of chromosome 2 of Burkholderia cenocepacia MC0-3.</title>
        <authorList>
            <person name="Copeland A."/>
            <person name="Lucas S."/>
            <person name="Lapidus A."/>
            <person name="Barry K."/>
            <person name="Bruce D."/>
            <person name="Goodwin L."/>
            <person name="Glavina del Rio T."/>
            <person name="Dalin E."/>
            <person name="Tice H."/>
            <person name="Pitluck S."/>
            <person name="Chain P."/>
            <person name="Malfatti S."/>
            <person name="Shin M."/>
            <person name="Vergez L."/>
            <person name="Schmutz J."/>
            <person name="Larimer F."/>
            <person name="Land M."/>
            <person name="Hauser L."/>
            <person name="Kyrpides N."/>
            <person name="Mikhailova N."/>
            <person name="Tiedje J."/>
            <person name="Richardson P."/>
        </authorList>
    </citation>
    <scope>NUCLEOTIDE SEQUENCE [LARGE SCALE GENOMIC DNA]</scope>
    <source>
        <strain evidence="2">MC0-3</strain>
    </source>
</reference>
<protein>
    <submittedName>
        <fullName evidence="1">ABC branched chain amino acid family transporter, periplasmic ligand binding protein</fullName>
    </submittedName>
</protein>
<dbReference type="Proteomes" id="UP000002169">
    <property type="component" value="Chromosome 2"/>
</dbReference>
<accession>B1K4T1</accession>
<proteinExistence type="predicted"/>
<name>B1K4T1_BURO0</name>
<sequence>MQAKSQQSSGQSGTDAAWRIGVLYSRTGVTAATESEHFFGTALAIEEINAAGGVDGRPFDPVVYDPRSDPDEYRRLASRLIQDDDVTVIFGCSTSSSRKAVLPVIERNNALLWYCSIYEGFEYSPNVIYTGAVPNQNSMQLAAYLLRNRGRRFFLVGADYIYPRESNRIMRDMVEQHGGEIVDEIYLPNDADPEALAEVVRQIRAAPPDVVFSTLIGRSARAFYQLYREHGIDPAQVPIASLTMTEGETRLIGPELCGHHIVSASYVNTLDLDGNRRFLESWRARFGEQPASMWSEMAYNQVRLFALALARTHSLDTAKLVDAVHDVEFDSPEGMLRIDRDNNHAILTPRIAVCRPDGAFDIVWEGSGPVKPDPYLVSYGFAEFWLDGERP</sequence>
<dbReference type="GO" id="GO:0033218">
    <property type="term" value="F:amide binding"/>
    <property type="evidence" value="ECO:0007669"/>
    <property type="project" value="InterPro"/>
</dbReference>